<dbReference type="NCBIfam" id="NF005559">
    <property type="entry name" value="PRK07231.1"/>
    <property type="match status" value="1"/>
</dbReference>
<dbReference type="PRINTS" id="PR00081">
    <property type="entry name" value="GDHRDH"/>
</dbReference>
<evidence type="ECO:0000256" key="1">
    <source>
        <dbReference type="ARBA" id="ARBA00006484"/>
    </source>
</evidence>
<dbReference type="PROSITE" id="PS00061">
    <property type="entry name" value="ADH_SHORT"/>
    <property type="match status" value="1"/>
</dbReference>
<comment type="similarity">
    <text evidence="1">Belongs to the short-chain dehydrogenases/reductases (SDR) family.</text>
</comment>
<accession>A0ABY9FP09</accession>
<keyword evidence="4" id="KW-1185">Reference proteome</keyword>
<dbReference type="CDD" id="cd05233">
    <property type="entry name" value="SDR_c"/>
    <property type="match status" value="1"/>
</dbReference>
<dbReference type="Proteomes" id="UP001236748">
    <property type="component" value="Chromosome"/>
</dbReference>
<dbReference type="SUPFAM" id="SSF51735">
    <property type="entry name" value="NAD(P)-binding Rossmann-fold domains"/>
    <property type="match status" value="1"/>
</dbReference>
<keyword evidence="2" id="KW-0560">Oxidoreductase</keyword>
<reference evidence="3 4" key="1">
    <citation type="submission" date="2023-02" db="EMBL/GenBank/DDBJ databases">
        <title>Evolution of Hrp T3SS in non-pathogenic Pseudomonas fluorescens.</title>
        <authorList>
            <person name="Liao K."/>
            <person name="Wei H."/>
            <person name="Gu Y."/>
        </authorList>
    </citation>
    <scope>NUCLEOTIDE SEQUENCE [LARGE SCALE GENOMIC DNA]</scope>
    <source>
        <strain evidence="3 4">FP2043</strain>
    </source>
</reference>
<dbReference type="PANTHER" id="PTHR42760:SF115">
    <property type="entry name" value="3-OXOACYL-[ACYL-CARRIER-PROTEIN] REDUCTASE FABG"/>
    <property type="match status" value="1"/>
</dbReference>
<proteinExistence type="inferred from homology"/>
<sequence>MGTYLNMFRLDDKVAVVTGAASGIGQGIAELFASIGAQVIVADIDLQAALAVAKGIEEQGGKACAMQVDVSDESKVIQAFEQIVAQFGGLDILVNNAAIFPKRPFLEVETEFWDKLQSVNLRGTFLCLREAIKHMKVFGGGSIVNISSVSSMQAVVYHNAAYNASKAGVNALTRTTALEFATDGIRVNAVLPGGVPTAGAKAASSAIEIKGPMLGQGRIPLGGMGEPLDIANAVLFFASPASRYITGQLLAVDGGFLVS</sequence>
<gene>
    <name evidence="3" type="ORF">PSH67_19665</name>
</gene>
<evidence type="ECO:0000256" key="2">
    <source>
        <dbReference type="ARBA" id="ARBA00023002"/>
    </source>
</evidence>
<protein>
    <submittedName>
        <fullName evidence="3">SDR family oxidoreductase</fullName>
    </submittedName>
</protein>
<organism evidence="3 4">
    <name type="scientific">Pseudomonas lurida</name>
    <dbReference type="NCBI Taxonomy" id="244566"/>
    <lineage>
        <taxon>Bacteria</taxon>
        <taxon>Pseudomonadati</taxon>
        <taxon>Pseudomonadota</taxon>
        <taxon>Gammaproteobacteria</taxon>
        <taxon>Pseudomonadales</taxon>
        <taxon>Pseudomonadaceae</taxon>
        <taxon>Pseudomonas</taxon>
    </lineage>
</organism>
<dbReference type="RefSeq" id="WP_047542192.1">
    <property type="nucleotide sequence ID" value="NZ_CP117450.1"/>
</dbReference>
<name>A0ABY9FP09_9PSED</name>
<dbReference type="InterPro" id="IPR036291">
    <property type="entry name" value="NAD(P)-bd_dom_sf"/>
</dbReference>
<dbReference type="EMBL" id="CP117450">
    <property type="protein sequence ID" value="WLH05050.1"/>
    <property type="molecule type" value="Genomic_DNA"/>
</dbReference>
<dbReference type="Gene3D" id="3.40.50.720">
    <property type="entry name" value="NAD(P)-binding Rossmann-like Domain"/>
    <property type="match status" value="1"/>
</dbReference>
<evidence type="ECO:0000313" key="3">
    <source>
        <dbReference type="EMBL" id="WLH05050.1"/>
    </source>
</evidence>
<dbReference type="PANTHER" id="PTHR42760">
    <property type="entry name" value="SHORT-CHAIN DEHYDROGENASES/REDUCTASES FAMILY MEMBER"/>
    <property type="match status" value="1"/>
</dbReference>
<dbReference type="Pfam" id="PF13561">
    <property type="entry name" value="adh_short_C2"/>
    <property type="match status" value="1"/>
</dbReference>
<dbReference type="PRINTS" id="PR00080">
    <property type="entry name" value="SDRFAMILY"/>
</dbReference>
<dbReference type="InterPro" id="IPR002347">
    <property type="entry name" value="SDR_fam"/>
</dbReference>
<dbReference type="InterPro" id="IPR020904">
    <property type="entry name" value="Sc_DH/Rdtase_CS"/>
</dbReference>
<evidence type="ECO:0000313" key="4">
    <source>
        <dbReference type="Proteomes" id="UP001236748"/>
    </source>
</evidence>